<feature type="domain" description="Insecticide toxin TcdB middle/C-terminal" evidence="5">
    <location>
        <begin position="865"/>
        <end position="979"/>
    </location>
</feature>
<dbReference type="PANTHER" id="PTHR32305:SF15">
    <property type="entry name" value="PROTEIN RHSA-RELATED"/>
    <property type="match status" value="1"/>
</dbReference>
<dbReference type="PRINTS" id="PR01341">
    <property type="entry name" value="SALSPVBPROT"/>
</dbReference>
<feature type="compositionally biased region" description="Basic and acidic residues" evidence="4">
    <location>
        <begin position="2129"/>
        <end position="2147"/>
    </location>
</feature>
<feature type="region of interest" description="Disordered" evidence="4">
    <location>
        <begin position="1"/>
        <end position="42"/>
    </location>
</feature>
<feature type="domain" description="Insecticide toxin TcdB middle/N-terminal" evidence="6">
    <location>
        <begin position="673"/>
        <end position="832"/>
    </location>
</feature>
<evidence type="ECO:0000313" key="8">
    <source>
        <dbReference type="Proteomes" id="UP001338125"/>
    </source>
</evidence>
<keyword evidence="2" id="KW-0964">Secreted</keyword>
<accession>A0ABR0SWF8</accession>
<dbReference type="Proteomes" id="UP001338125">
    <property type="component" value="Unassembled WGS sequence"/>
</dbReference>
<dbReference type="InterPro" id="IPR028994">
    <property type="entry name" value="Integrin_alpha_N"/>
</dbReference>
<dbReference type="NCBIfam" id="TIGR03696">
    <property type="entry name" value="Rhs_assc_core"/>
    <property type="match status" value="1"/>
</dbReference>
<dbReference type="PANTHER" id="PTHR32305">
    <property type="match status" value="1"/>
</dbReference>
<dbReference type="SUPFAM" id="SSF69318">
    <property type="entry name" value="Integrin alpha N-terminal domain"/>
    <property type="match status" value="1"/>
</dbReference>
<dbReference type="InterPro" id="IPR022045">
    <property type="entry name" value="TcdB_toxin_mid/N"/>
</dbReference>
<dbReference type="InterPro" id="IPR003284">
    <property type="entry name" value="Sal_SpvB"/>
</dbReference>
<feature type="region of interest" description="Disordered" evidence="4">
    <location>
        <begin position="2114"/>
        <end position="2193"/>
    </location>
</feature>
<evidence type="ECO:0000256" key="3">
    <source>
        <dbReference type="ARBA" id="ARBA00023026"/>
    </source>
</evidence>
<keyword evidence="3" id="KW-0843">Virulence</keyword>
<dbReference type="InterPro" id="IPR050708">
    <property type="entry name" value="T6SS_VgrG/RHS"/>
</dbReference>
<evidence type="ECO:0000256" key="4">
    <source>
        <dbReference type="SAM" id="MobiDB-lite"/>
    </source>
</evidence>
<evidence type="ECO:0000313" key="7">
    <source>
        <dbReference type="EMBL" id="KAK5996110.1"/>
    </source>
</evidence>
<dbReference type="EMBL" id="JAVFKD010000004">
    <property type="protein sequence ID" value="KAK5996110.1"/>
    <property type="molecule type" value="Genomic_DNA"/>
</dbReference>
<evidence type="ECO:0000259" key="6">
    <source>
        <dbReference type="Pfam" id="PF12256"/>
    </source>
</evidence>
<proteinExistence type="predicted"/>
<keyword evidence="8" id="KW-1185">Reference proteome</keyword>
<dbReference type="Pfam" id="PF12256">
    <property type="entry name" value="TcdB_toxin_midN"/>
    <property type="match status" value="1"/>
</dbReference>
<dbReference type="Pfam" id="PF12255">
    <property type="entry name" value="TcdB_toxin_midC"/>
    <property type="match status" value="1"/>
</dbReference>
<comment type="caution">
    <text evidence="7">The sequence shown here is derived from an EMBL/GenBank/DDBJ whole genome shotgun (WGS) entry which is preliminary data.</text>
</comment>
<organism evidence="7 8">
    <name type="scientific">Cladobotryum mycophilum</name>
    <dbReference type="NCBI Taxonomy" id="491253"/>
    <lineage>
        <taxon>Eukaryota</taxon>
        <taxon>Fungi</taxon>
        <taxon>Dikarya</taxon>
        <taxon>Ascomycota</taxon>
        <taxon>Pezizomycotina</taxon>
        <taxon>Sordariomycetes</taxon>
        <taxon>Hypocreomycetidae</taxon>
        <taxon>Hypocreales</taxon>
        <taxon>Hypocreaceae</taxon>
        <taxon>Cladobotryum</taxon>
    </lineage>
</organism>
<evidence type="ECO:0000256" key="1">
    <source>
        <dbReference type="ARBA" id="ARBA00004613"/>
    </source>
</evidence>
<dbReference type="InterPro" id="IPR022044">
    <property type="entry name" value="TcdB_toxin_mid/C"/>
</dbReference>
<sequence length="2398" mass="267236">MDAGRGSAAHGGHGNLNGAEKAPETSSHLRLSHTKPSVSSKPAAVVNAVTGTLSLSVPIFTSPGRSNFGPNLSLTYNSGLQDGVFGLGWSLDTASVTRKTSHQLPRYGYDGGEDEDVFVLSGTDDLVPVSLMDEVPRDDGWRVRRYYPRVMSEIVRVERWMSASEDDAHWRVTSGDNITSVFGRSDESRVLEPPNYTNGGRKRIFSWLISDMFDSCGNAIHFTYKAEDSAGVDSSQMIYEQDRLPQQAGQSQRYLKSIKYGNRIPNRCLDTWAVDQSLIPENGWLFELILDYGEHDKFAPTTVETQQWDLRREPFSEHKSGFEVRTYRLCRRILMFHHMPEQFGGVSDVLVSSTEFEYDELTYVGGAPLLLSITECGHGPGLAAERLPPRSFEYAEPEKNITVHIPEEADSLNIAYAVAGIAAGNAEWLDLDGEGSSGFLTRQSGAWWYQRNESATVLEDGKCRFSPPSLVAQIPHLTSGRLHFMDLTGHGKTTAVGEVGDGGYWHSERTEDGRWTNPLPFLSLPKTVDLLGDKTWMADLTGNGVADIIHLTGGDGGPGEWYPSLAASGFGNLLRMAAPYSQPVLLRPDDPQSYSFGRTRATEDSGVRSLWQTPLIADFTHERLRLADISGSGTTDLLYLPPGGGAWIYYNRAGNRWTDAQEILGFPALDSLASVRVMDLLGQGTTCLCWFAPCVASPVPAGKGILQYINLMSGNNKPGLLRLHQNGMGLQTCVTYSPSTRFYLNDERLGNPWTTRLPFPVQCVEKIETTDLIMQSTETTTYAYHDGYYDGPQREFRGFAMVEQWDTQEFSTSDAQCGVFRTPTVRSKRWFHLGRFPPKPANIQVPAPSVMFLREPDVDEPTADAYRSLKGHLVCEEVYSDDDFLQPDPAPYYRQEHNYRVITLQAGSSNIHKTGVYRVVEKEHLNSQLERGEEENARLKHDMILQVDDYGRSIKMASISYGREASMLEHAGDRTKQQETVVVYSEVDYTNPKGLLKFSDLVADDFALFRDVPELNFERANLNSIDRGKVLIDKARTLYLSSDLSTTLPRGRLEAHSVVDQTFKLAMTPGILSSSLSPVMTKMSLSNLTDALKRQGGYCDMDGDQHWWIPSDKSRFAIEAAEDTELDVARRGFYIPAIHINAFGSQTHTDLDVYSLFPVAQRDALGNSSSWEYDYAALTAKSCTDPNGNRQLSAFDALRRIVGTAMQGKLEEAGVGDSLDGFQVQLTGHQIDQFISDPVDHDRNMAILGKAYQRIIYRAAMRQRSGSWSPASVATMARDKHTANEAQIGVELVYQNGRGNAIQTSSFVDRQKWQLSGRTLYDAGGNPVRGFRAVFGSSHALQPPSLAPSTEIDWTMLRDHMGRVIGVLHADHTWNKVRHLPWATESFSTGDTVLIKDPRIDADVGLYFQSIHQDCYMPSWHTAASGSANRRVKAAAVKSETYHGTPTLTYSDSVGQTIAVVEDNGATGVKYTSRTDYGLHGNPIRIEDARGTIVAEACFDMCSRQLYRVDCDSGQRWALTDCQGRPLLAWDALGRRRRFKYDALGRLEEEWLAENAGDGHPVYEALVTKFVFGESVSDASRKNLRTKMYRCYDQAGMVQSDEFDFKGNCIRWQRRLAEDYKNIIDWSKTGKEEPRLEAAVFAYGSEFNARNQNCVSTAPDGSRTRRFYSADGRLQGLAFTHGPASSDSSSISIIKSIDYTPDNKRQRVEYGNEIISISTFSATTRQVERSQIVRQSSRSCGANYKNLRDVKYTYDVGGRMVDARDNAAQDVYFRGAVVEAAQAFTYDAIGRLVEARGREQVDASFGNRTLRAYSPADSCGRLPGAGTQMSQYVESYRYDAAGNILSLEHAAAQDPSLSGWTRKYHFENGSNRLKHTTVGNARETYDYDEHGCMTAAAPYYTSLSWDFKNHLRSSSTQIVKDGSTPETTWYVYDANGQRVRKVTDRCSSPGGAAAATKLKETMYLGEYQIYRFYRGDGTTTKSEKSTSMVVEAPGSGKPVALMEYDSLPRETGEKGAMLQRYQATDTLELDEKGQVISYAEYSPFGSTTYSATGSDIEASRRYRFAGYERDQETGMYHCGERYYAPWLGRWTSPDPVGVSDGLNRYCYVHNDPVGFDDSSGRMGNPTKRGAGESSKDTGEAEKFDPTARKKTRLAPMPTGRRAKGASAGATGQTTDELPLTSTEAQGRPAPKEGKTIYGVLGKGYDTGQAPTAYVRFQKPRPGQNPEDARINQKDWDIKDKAVARTINNFGKPDQINRQLWLPYNHQGLEYAGYLGGLMRPQPDLKADDVQITIIIPKAVENKLERIDPDRSILEENDNGHTDDLIFGIKTKESLQDSDFVYATGKDMHEAIVAWGIKKENKFIELRVLNWEGTVARNLRLPMSPTQWGMYNRLEKKKK</sequence>
<evidence type="ECO:0000259" key="5">
    <source>
        <dbReference type="Pfam" id="PF12255"/>
    </source>
</evidence>
<dbReference type="InterPro" id="IPR022385">
    <property type="entry name" value="Rhs_assc_core"/>
</dbReference>
<name>A0ABR0SWF8_9HYPO</name>
<evidence type="ECO:0000256" key="2">
    <source>
        <dbReference type="ARBA" id="ARBA00022525"/>
    </source>
</evidence>
<dbReference type="Pfam" id="PF03534">
    <property type="entry name" value="SpvB"/>
    <property type="match status" value="1"/>
</dbReference>
<comment type="subcellular location">
    <subcellularLocation>
        <location evidence="1">Secreted</location>
    </subcellularLocation>
</comment>
<dbReference type="Gene3D" id="2.180.10.10">
    <property type="entry name" value="RHS repeat-associated core"/>
    <property type="match status" value="1"/>
</dbReference>
<gene>
    <name evidence="7" type="ORF">PT974_04537</name>
</gene>
<reference evidence="7 8" key="1">
    <citation type="submission" date="2024-01" db="EMBL/GenBank/DDBJ databases">
        <title>Complete genome of Cladobotryum mycophilum ATHUM6906.</title>
        <authorList>
            <person name="Christinaki A.C."/>
            <person name="Myridakis A.I."/>
            <person name="Kouvelis V.N."/>
        </authorList>
    </citation>
    <scope>NUCLEOTIDE SEQUENCE [LARGE SCALE GENOMIC DNA]</scope>
    <source>
        <strain evidence="7 8">ATHUM6906</strain>
    </source>
</reference>
<feature type="compositionally biased region" description="Polar residues" evidence="4">
    <location>
        <begin position="2169"/>
        <end position="2184"/>
    </location>
</feature>
<feature type="compositionally biased region" description="Polar residues" evidence="4">
    <location>
        <begin position="24"/>
        <end position="40"/>
    </location>
</feature>
<protein>
    <submittedName>
        <fullName evidence="7">Toxin subunit YenB-like protein</fullName>
    </submittedName>
</protein>